<name>A0A0T9NG06_9GAMM</name>
<dbReference type="InterPro" id="IPR008984">
    <property type="entry name" value="SMAD_FHA_dom_sf"/>
</dbReference>
<dbReference type="EMBL" id="CQAW01000001">
    <property type="protein sequence ID" value="CNH06318.1"/>
    <property type="molecule type" value="Genomic_DNA"/>
</dbReference>
<evidence type="ECO:0000313" key="2">
    <source>
        <dbReference type="EMBL" id="CNH06318.1"/>
    </source>
</evidence>
<proteinExistence type="predicted"/>
<feature type="region of interest" description="Disordered" evidence="1">
    <location>
        <begin position="162"/>
        <end position="186"/>
    </location>
</feature>
<dbReference type="RefSeq" id="WP_050112411.1">
    <property type="nucleotide sequence ID" value="NZ_CACVAB010000054.1"/>
</dbReference>
<dbReference type="AlphaFoldDB" id="A0A0T9NG06"/>
<evidence type="ECO:0000313" key="3">
    <source>
        <dbReference type="Proteomes" id="UP000041882"/>
    </source>
</evidence>
<protein>
    <submittedName>
        <fullName evidence="2">Uncharacterized conserved protein, contains FHA domain</fullName>
    </submittedName>
</protein>
<accession>A0A0T9NG06</accession>
<sequence length="343" mass="39014">MQPYNEKQQKNKTCPVNFYHDSFLGKTLSNNGNNRTSDNNKAIPQCSLIVTISTEGKCYIINYDNISNILLNGVPLADNEQIELQPGDFLRIDNYQFQVSMLPPLDLTPSSYQKEEQITEPSNTKETKADENLIADKIWDSLQEDFPVLFSASSLLVTETESNKSIQHSSELPTDKPGENLAGNINVQKTTNDPMTLFDNNTVLEYENLLVDTTPSILLAEDSQQSQHLITLSYEKNNDDIENIVIPKIINSIQLEKTNSDALNEVDICQRIPPIIIENILSPLHPIKLAEEVRSTRSMSRWPLPYYHKAILWDYFVKTYHQLIIDTKLSQSTKSINNIQPNK</sequence>
<evidence type="ECO:0000256" key="1">
    <source>
        <dbReference type="SAM" id="MobiDB-lite"/>
    </source>
</evidence>
<reference evidence="3" key="1">
    <citation type="submission" date="2015-03" db="EMBL/GenBank/DDBJ databases">
        <authorList>
            <consortium name="Pathogen Informatics"/>
            <person name="Murphy D."/>
        </authorList>
    </citation>
    <scope>NUCLEOTIDE SEQUENCE [LARGE SCALE GENOMIC DNA]</scope>
    <source>
        <strain evidence="3">IP6945</strain>
    </source>
</reference>
<feature type="compositionally biased region" description="Polar residues" evidence="1">
    <location>
        <begin position="162"/>
        <end position="172"/>
    </location>
</feature>
<dbReference type="Proteomes" id="UP000041882">
    <property type="component" value="Unassembled WGS sequence"/>
</dbReference>
<dbReference type="SUPFAM" id="SSF49879">
    <property type="entry name" value="SMAD/FHA domain"/>
    <property type="match status" value="1"/>
</dbReference>
<organism evidence="2 3">
    <name type="scientific">Yersinia thracica</name>
    <dbReference type="NCBI Taxonomy" id="2890319"/>
    <lineage>
        <taxon>Bacteria</taxon>
        <taxon>Pseudomonadati</taxon>
        <taxon>Pseudomonadota</taxon>
        <taxon>Gammaproteobacteria</taxon>
        <taxon>Enterobacterales</taxon>
        <taxon>Yersiniaceae</taxon>
        <taxon>Yersinia</taxon>
    </lineage>
</organism>
<keyword evidence="3" id="KW-1185">Reference proteome</keyword>
<gene>
    <name evidence="2" type="ORF">ERS008472_00450</name>
</gene>